<dbReference type="AlphaFoldDB" id="A0AAE3XR06"/>
<comment type="similarity">
    <text evidence="4">Belongs to the ABC transporter superfamily. Macrolide exporter (TC 3.A.1.122) family.</text>
</comment>
<evidence type="ECO:0000259" key="5">
    <source>
        <dbReference type="PROSITE" id="PS50893"/>
    </source>
</evidence>
<evidence type="ECO:0000256" key="3">
    <source>
        <dbReference type="ARBA" id="ARBA00022840"/>
    </source>
</evidence>
<dbReference type="InterPro" id="IPR017911">
    <property type="entry name" value="MacB-like_ATP-bd"/>
</dbReference>
<accession>A0AAE3XR06</accession>
<dbReference type="Gene3D" id="3.40.50.300">
    <property type="entry name" value="P-loop containing nucleotide triphosphate hydrolases"/>
    <property type="match status" value="1"/>
</dbReference>
<dbReference type="GO" id="GO:0022857">
    <property type="term" value="F:transmembrane transporter activity"/>
    <property type="evidence" value="ECO:0007669"/>
    <property type="project" value="TreeGrafter"/>
</dbReference>
<dbReference type="InterPro" id="IPR015854">
    <property type="entry name" value="ABC_transpr_LolD-like"/>
</dbReference>
<dbReference type="CDD" id="cd03255">
    <property type="entry name" value="ABC_MJ0796_LolCDE_FtsE"/>
    <property type="match status" value="1"/>
</dbReference>
<evidence type="ECO:0000256" key="1">
    <source>
        <dbReference type="ARBA" id="ARBA00022448"/>
    </source>
</evidence>
<keyword evidence="7" id="KW-1185">Reference proteome</keyword>
<dbReference type="InterPro" id="IPR003439">
    <property type="entry name" value="ABC_transporter-like_ATP-bd"/>
</dbReference>
<dbReference type="PROSITE" id="PS00211">
    <property type="entry name" value="ABC_TRANSPORTER_1"/>
    <property type="match status" value="1"/>
</dbReference>
<dbReference type="GO" id="GO:0005524">
    <property type="term" value="F:ATP binding"/>
    <property type="evidence" value="ECO:0007669"/>
    <property type="project" value="UniProtKB-KW"/>
</dbReference>
<dbReference type="GO" id="GO:0016887">
    <property type="term" value="F:ATP hydrolysis activity"/>
    <property type="evidence" value="ECO:0007669"/>
    <property type="project" value="InterPro"/>
</dbReference>
<dbReference type="SUPFAM" id="SSF52540">
    <property type="entry name" value="P-loop containing nucleoside triphosphate hydrolases"/>
    <property type="match status" value="1"/>
</dbReference>
<protein>
    <submittedName>
        <fullName evidence="6">ABC transport system ATP-binding protein</fullName>
    </submittedName>
</protein>
<dbReference type="PROSITE" id="PS50893">
    <property type="entry name" value="ABC_TRANSPORTER_2"/>
    <property type="match status" value="1"/>
</dbReference>
<proteinExistence type="inferred from homology"/>
<dbReference type="PANTHER" id="PTHR24220">
    <property type="entry name" value="IMPORT ATP-BINDING PROTEIN"/>
    <property type="match status" value="1"/>
</dbReference>
<organism evidence="6 7">
    <name type="scientific">Aureibacter tunicatorum</name>
    <dbReference type="NCBI Taxonomy" id="866807"/>
    <lineage>
        <taxon>Bacteria</taxon>
        <taxon>Pseudomonadati</taxon>
        <taxon>Bacteroidota</taxon>
        <taxon>Cytophagia</taxon>
        <taxon>Cytophagales</taxon>
        <taxon>Persicobacteraceae</taxon>
        <taxon>Aureibacter</taxon>
    </lineage>
</organism>
<dbReference type="PANTHER" id="PTHR24220:SF648">
    <property type="entry name" value="ABC TRANSPORTER ATP-BINDING PROTEIN YTRE"/>
    <property type="match status" value="1"/>
</dbReference>
<evidence type="ECO:0000313" key="7">
    <source>
        <dbReference type="Proteomes" id="UP001185092"/>
    </source>
</evidence>
<dbReference type="GO" id="GO:0098796">
    <property type="term" value="C:membrane protein complex"/>
    <property type="evidence" value="ECO:0007669"/>
    <property type="project" value="UniProtKB-ARBA"/>
</dbReference>
<feature type="domain" description="ABC transporter" evidence="5">
    <location>
        <begin position="1"/>
        <end position="203"/>
    </location>
</feature>
<dbReference type="SMART" id="SM00382">
    <property type="entry name" value="AAA"/>
    <property type="match status" value="1"/>
</dbReference>
<gene>
    <name evidence="6" type="ORF">HNQ88_003524</name>
</gene>
<dbReference type="Proteomes" id="UP001185092">
    <property type="component" value="Unassembled WGS sequence"/>
</dbReference>
<keyword evidence="1" id="KW-0813">Transport</keyword>
<sequence>MKQGEFVSIMGPSGCGKSSLINILGMLEAPNEGALYFEEKLVSGLSEKALSNKRKGKVSFVFQNFNLIDELNVYDNIELPLMYLNLPRKERQDQVQRVMERVEIAHRAEHLPHELSGGQQQRVAIARAVVTRPKLILADEPTGNLDSHLGNEVMDLLLDLKKDGSTIIMVTHSQLDADKTDRILHLFDGKIIGEKVLKAPVIY</sequence>
<dbReference type="Pfam" id="PF00005">
    <property type="entry name" value="ABC_tran"/>
    <property type="match status" value="1"/>
</dbReference>
<dbReference type="InterPro" id="IPR027417">
    <property type="entry name" value="P-loop_NTPase"/>
</dbReference>
<dbReference type="InterPro" id="IPR003593">
    <property type="entry name" value="AAA+_ATPase"/>
</dbReference>
<dbReference type="InterPro" id="IPR017871">
    <property type="entry name" value="ABC_transporter-like_CS"/>
</dbReference>
<keyword evidence="3 6" id="KW-0067">ATP-binding</keyword>
<reference evidence="6" key="1">
    <citation type="submission" date="2023-07" db="EMBL/GenBank/DDBJ databases">
        <title>Genomic Encyclopedia of Type Strains, Phase IV (KMG-IV): sequencing the most valuable type-strain genomes for metagenomic binning, comparative biology and taxonomic classification.</title>
        <authorList>
            <person name="Goeker M."/>
        </authorList>
    </citation>
    <scope>NUCLEOTIDE SEQUENCE</scope>
    <source>
        <strain evidence="6">DSM 26174</strain>
    </source>
</reference>
<keyword evidence="2" id="KW-0547">Nucleotide-binding</keyword>
<name>A0AAE3XR06_9BACT</name>
<evidence type="ECO:0000256" key="2">
    <source>
        <dbReference type="ARBA" id="ARBA00022741"/>
    </source>
</evidence>
<dbReference type="GO" id="GO:0005886">
    <property type="term" value="C:plasma membrane"/>
    <property type="evidence" value="ECO:0007669"/>
    <property type="project" value="TreeGrafter"/>
</dbReference>
<comment type="caution">
    <text evidence="6">The sequence shown here is derived from an EMBL/GenBank/DDBJ whole genome shotgun (WGS) entry which is preliminary data.</text>
</comment>
<evidence type="ECO:0000256" key="4">
    <source>
        <dbReference type="ARBA" id="ARBA00038388"/>
    </source>
</evidence>
<dbReference type="FunFam" id="3.40.50.300:FF:000032">
    <property type="entry name" value="Export ABC transporter ATP-binding protein"/>
    <property type="match status" value="1"/>
</dbReference>
<evidence type="ECO:0000313" key="6">
    <source>
        <dbReference type="EMBL" id="MDR6240458.1"/>
    </source>
</evidence>
<dbReference type="EMBL" id="JAVDQD010000004">
    <property type="protein sequence ID" value="MDR6240458.1"/>
    <property type="molecule type" value="Genomic_DNA"/>
</dbReference>